<accession>F8F2W7</accession>
<proteinExistence type="predicted"/>
<reference evidence="2" key="1">
    <citation type="journal article" date="2013" name="Stand. Genomic Sci.">
        <title>Genome sequence of the thermophilic fresh-water bacterium Spirochaeta caldaria type strain (H1(T)), reclassification of Spirochaeta caldaria, Spirochaeta stenostrepta, and Spirochaeta zuelzerae in the genus Treponema as Treponema caldaria comb. nov., Treponema stenostrepta comb. nov., and Treponema zuelzerae comb. nov., and emendation of the genus Treponema.</title>
        <authorList>
            <person name="Abt B."/>
            <person name="Goker M."/>
            <person name="Scheuner C."/>
            <person name="Han C."/>
            <person name="Lu M."/>
            <person name="Misra M."/>
            <person name="Lapidus A."/>
            <person name="Nolan M."/>
            <person name="Lucas S."/>
            <person name="Hammon N."/>
            <person name="Deshpande S."/>
            <person name="Cheng J.F."/>
            <person name="Tapia R."/>
            <person name="Goodwin L.A."/>
            <person name="Pitluck S."/>
            <person name="Liolios K."/>
            <person name="Pagani I."/>
            <person name="Ivanova N."/>
            <person name="Mavromatis K."/>
            <person name="Mikhailova N."/>
            <person name="Huntemann M."/>
            <person name="Pati A."/>
            <person name="Chen A."/>
            <person name="Palaniappan K."/>
            <person name="Land M."/>
            <person name="Hauser L."/>
            <person name="Jeffries C.D."/>
            <person name="Rohde M."/>
            <person name="Spring S."/>
            <person name="Gronow S."/>
            <person name="Detter J.C."/>
            <person name="Bristow J."/>
            <person name="Eisen J.A."/>
            <person name="Markowitz V."/>
            <person name="Hugenholtz P."/>
            <person name="Kyrpides N.C."/>
            <person name="Woyke T."/>
            <person name="Klenk H.P."/>
        </authorList>
    </citation>
    <scope>NUCLEOTIDE SEQUENCE</scope>
    <source>
        <strain evidence="2">ATCC 51460 / DSM 7334 / H1</strain>
    </source>
</reference>
<dbReference type="STRING" id="744872.Spica_1732"/>
<sequence length="139" mass="16534">MKDEKPVLADETIEPSEKVLKGVLKSVYPIYKELIDEITSENYKLNVEWKYYKDGKSWLCKVVNKKRTIFWISVWEEYFKVAFYFTENFDEQITNSGISESIIKQYMENKPIGKLKPLTIDVNSNELIKEIIRLINIRK</sequence>
<dbReference type="RefSeq" id="WP_013969184.1">
    <property type="nucleotide sequence ID" value="NC_015732.1"/>
</dbReference>
<name>F8F2W7_GRAC1</name>
<evidence type="ECO:0008006" key="3">
    <source>
        <dbReference type="Google" id="ProtNLM"/>
    </source>
</evidence>
<protein>
    <recommendedName>
        <fullName evidence="3">DUF3788 family protein</fullName>
    </recommendedName>
</protein>
<dbReference type="Pfam" id="PF12663">
    <property type="entry name" value="DUF3788"/>
    <property type="match status" value="1"/>
</dbReference>
<keyword evidence="2" id="KW-1185">Reference proteome</keyword>
<dbReference type="HOGENOM" id="CLU_125862_2_0_12"/>
<organism evidence="1 2">
    <name type="scientific">Gracilinema caldarium (strain ATCC 51460 / DSM 7334 / H1)</name>
    <name type="common">Treponema caldarium</name>
    <dbReference type="NCBI Taxonomy" id="744872"/>
    <lineage>
        <taxon>Bacteria</taxon>
        <taxon>Pseudomonadati</taxon>
        <taxon>Spirochaetota</taxon>
        <taxon>Spirochaetia</taxon>
        <taxon>Spirochaetales</taxon>
        <taxon>Breznakiellaceae</taxon>
        <taxon>Gracilinema</taxon>
    </lineage>
</organism>
<dbReference type="KEGG" id="scd:Spica_1732"/>
<dbReference type="eggNOG" id="ENOG5032V2J">
    <property type="taxonomic scope" value="Bacteria"/>
</dbReference>
<dbReference type="InterPro" id="IPR024265">
    <property type="entry name" value="DUF3788"/>
</dbReference>
<evidence type="ECO:0000313" key="1">
    <source>
        <dbReference type="EMBL" id="AEJ19875.1"/>
    </source>
</evidence>
<dbReference type="AlphaFoldDB" id="F8F2W7"/>
<dbReference type="Proteomes" id="UP000000503">
    <property type="component" value="Chromosome"/>
</dbReference>
<dbReference type="OrthoDB" id="1050063at2"/>
<dbReference type="EMBL" id="CP002868">
    <property type="protein sequence ID" value="AEJ19875.1"/>
    <property type="molecule type" value="Genomic_DNA"/>
</dbReference>
<evidence type="ECO:0000313" key="2">
    <source>
        <dbReference type="Proteomes" id="UP000000503"/>
    </source>
</evidence>
<gene>
    <name evidence="1" type="ordered locus">Spica_1732</name>
</gene>